<dbReference type="EC" id="2.7.10.2" evidence="3"/>
<evidence type="ECO:0000256" key="3">
    <source>
        <dbReference type="ARBA" id="ARBA00011903"/>
    </source>
</evidence>
<dbReference type="InterPro" id="IPR050445">
    <property type="entry name" value="Bact_polysacc_biosynth/exp"/>
</dbReference>
<accession>A0ABQ0VGE6</accession>
<evidence type="ECO:0000259" key="14">
    <source>
        <dbReference type="Pfam" id="PF13614"/>
    </source>
</evidence>
<evidence type="ECO:0000256" key="5">
    <source>
        <dbReference type="ARBA" id="ARBA00022679"/>
    </source>
</evidence>
<evidence type="ECO:0000313" key="16">
    <source>
        <dbReference type="Proteomes" id="UP000321175"/>
    </source>
</evidence>
<dbReference type="PANTHER" id="PTHR32309">
    <property type="entry name" value="TYROSINE-PROTEIN KINASE"/>
    <property type="match status" value="1"/>
</dbReference>
<keyword evidence="8" id="KW-0067">ATP-binding</keyword>
<organism evidence="15 16">
    <name type="scientific">Enterococcus mundtii</name>
    <dbReference type="NCBI Taxonomy" id="53346"/>
    <lineage>
        <taxon>Bacteria</taxon>
        <taxon>Bacillati</taxon>
        <taxon>Bacillota</taxon>
        <taxon>Bacilli</taxon>
        <taxon>Lactobacillales</taxon>
        <taxon>Enterococcaceae</taxon>
        <taxon>Enterococcus</taxon>
    </lineage>
</organism>
<keyword evidence="5" id="KW-0808">Transferase</keyword>
<proteinExistence type="inferred from homology"/>
<sequence>MARGKLGLDIVTLSNPESVASEQYRSIRSNIQIQREKEALTSLMITSASPGEGKTTTSVNLAVVFALTKCKTLLIDGDLRKRSITEALNVPNASGLCGILDKGYSLESSTYQTNIENLDVLPSGVYSENPAEVLASAGFKKLLREINLTYDFVVIDVPPITEVADAKIIATLVDSCALVVRDSKSSKKLIIEAKKLLDNSGANVLGVIYNGNKTKKSKHYGYGGAYGYGSRKKEKSPFRLWKQ</sequence>
<comment type="caution">
    <text evidence="15">The sequence shown here is derived from an EMBL/GenBank/DDBJ whole genome shotgun (WGS) entry which is preliminary data.</text>
</comment>
<keyword evidence="11" id="KW-0270">Exopolysaccharide synthesis</keyword>
<dbReference type="PANTHER" id="PTHR32309:SF13">
    <property type="entry name" value="FERRIC ENTEROBACTIN TRANSPORT PROTEIN FEPE"/>
    <property type="match status" value="1"/>
</dbReference>
<dbReference type="GeneID" id="60998392"/>
<evidence type="ECO:0000256" key="1">
    <source>
        <dbReference type="ARBA" id="ARBA00005132"/>
    </source>
</evidence>
<comment type="pathway">
    <text evidence="1">Capsule biogenesis; capsule polysaccharide biosynthesis.</text>
</comment>
<reference evidence="15 16" key="1">
    <citation type="submission" date="2019-07" db="EMBL/GenBank/DDBJ databases">
        <title>Whole genome shotgun sequence of Enterococcus mundtii NBRC 100490.</title>
        <authorList>
            <person name="Hosoyama A."/>
            <person name="Uohara A."/>
            <person name="Ohji S."/>
            <person name="Ichikawa N."/>
        </authorList>
    </citation>
    <scope>NUCLEOTIDE SEQUENCE [LARGE SCALE GENOMIC DNA]</scope>
    <source>
        <strain evidence="15 16">NBRC 100490</strain>
    </source>
</reference>
<comment type="similarity">
    <text evidence="2">Belongs to the CpsD/CapB family.</text>
</comment>
<evidence type="ECO:0000256" key="7">
    <source>
        <dbReference type="ARBA" id="ARBA00022777"/>
    </source>
</evidence>
<evidence type="ECO:0000256" key="13">
    <source>
        <dbReference type="ARBA" id="ARBA00051245"/>
    </source>
</evidence>
<dbReference type="InterPro" id="IPR025669">
    <property type="entry name" value="AAA_dom"/>
</dbReference>
<dbReference type="SUPFAM" id="SSF52540">
    <property type="entry name" value="P-loop containing nucleoside triphosphate hydrolases"/>
    <property type="match status" value="1"/>
</dbReference>
<evidence type="ECO:0000256" key="10">
    <source>
        <dbReference type="ARBA" id="ARBA00023137"/>
    </source>
</evidence>
<evidence type="ECO:0000256" key="9">
    <source>
        <dbReference type="ARBA" id="ARBA00022903"/>
    </source>
</evidence>
<keyword evidence="10" id="KW-0829">Tyrosine-protein kinase</keyword>
<keyword evidence="6" id="KW-0547">Nucleotide-binding</keyword>
<protein>
    <recommendedName>
        <fullName evidence="4">Tyrosine-protein kinase CpsD</fullName>
        <ecNumber evidence="3">2.7.10.2</ecNumber>
    </recommendedName>
</protein>
<dbReference type="InterPro" id="IPR005702">
    <property type="entry name" value="Wzc-like_C"/>
</dbReference>
<feature type="domain" description="AAA" evidence="14">
    <location>
        <begin position="50"/>
        <end position="169"/>
    </location>
</feature>
<evidence type="ECO:0000256" key="4">
    <source>
        <dbReference type="ARBA" id="ARBA00019200"/>
    </source>
</evidence>
<dbReference type="Proteomes" id="UP000321175">
    <property type="component" value="Unassembled WGS sequence"/>
</dbReference>
<dbReference type="Gene3D" id="3.40.50.300">
    <property type="entry name" value="P-loop containing nucleotide triphosphate hydrolases"/>
    <property type="match status" value="1"/>
</dbReference>
<keyword evidence="16" id="KW-1185">Reference proteome</keyword>
<keyword evidence="9" id="KW-0972">Capsule biogenesis/degradation</keyword>
<dbReference type="NCBIfam" id="TIGR01007">
    <property type="entry name" value="eps_fam"/>
    <property type="match status" value="1"/>
</dbReference>
<evidence type="ECO:0000313" key="15">
    <source>
        <dbReference type="EMBL" id="GEL81783.1"/>
    </source>
</evidence>
<dbReference type="RefSeq" id="WP_071867610.1">
    <property type="nucleotide sequence ID" value="NZ_BJWA01000037.1"/>
</dbReference>
<dbReference type="InterPro" id="IPR027417">
    <property type="entry name" value="P-loop_NTPase"/>
</dbReference>
<keyword evidence="7 15" id="KW-0418">Kinase</keyword>
<evidence type="ECO:0000256" key="12">
    <source>
        <dbReference type="ARBA" id="ARBA00024964"/>
    </source>
</evidence>
<gene>
    <name evidence="15" type="primary">ywqD</name>
    <name evidence="15" type="ORF">EMU01_29270</name>
</gene>
<dbReference type="EMBL" id="BJWA01000037">
    <property type="protein sequence ID" value="GEL81783.1"/>
    <property type="molecule type" value="Genomic_DNA"/>
</dbReference>
<dbReference type="Pfam" id="PF13614">
    <property type="entry name" value="AAA_31"/>
    <property type="match status" value="1"/>
</dbReference>
<name>A0ABQ0VGE6_ENTMU</name>
<evidence type="ECO:0000256" key="11">
    <source>
        <dbReference type="ARBA" id="ARBA00023169"/>
    </source>
</evidence>
<comment type="function">
    <text evidence="12">Involved in the regulation of capsular polysaccharide biosynthesis. Autophosphorylation of CpsD attenuates its activity and reduces the level of encapsulation. May be part of a complex that directs the coordinated polymerization and export to the cell surface of the capsular polysaccharide.</text>
</comment>
<comment type="catalytic activity">
    <reaction evidence="13">
        <text>L-tyrosyl-[protein] + ATP = O-phospho-L-tyrosyl-[protein] + ADP + H(+)</text>
        <dbReference type="Rhea" id="RHEA:10596"/>
        <dbReference type="Rhea" id="RHEA-COMP:10136"/>
        <dbReference type="Rhea" id="RHEA-COMP:20101"/>
        <dbReference type="ChEBI" id="CHEBI:15378"/>
        <dbReference type="ChEBI" id="CHEBI:30616"/>
        <dbReference type="ChEBI" id="CHEBI:46858"/>
        <dbReference type="ChEBI" id="CHEBI:61978"/>
        <dbReference type="ChEBI" id="CHEBI:456216"/>
        <dbReference type="EC" id="2.7.10.2"/>
    </reaction>
</comment>
<dbReference type="CDD" id="cd05387">
    <property type="entry name" value="BY-kinase"/>
    <property type="match status" value="1"/>
</dbReference>
<evidence type="ECO:0000256" key="6">
    <source>
        <dbReference type="ARBA" id="ARBA00022741"/>
    </source>
</evidence>
<dbReference type="GO" id="GO:0016301">
    <property type="term" value="F:kinase activity"/>
    <property type="evidence" value="ECO:0007669"/>
    <property type="project" value="UniProtKB-KW"/>
</dbReference>
<evidence type="ECO:0000256" key="8">
    <source>
        <dbReference type="ARBA" id="ARBA00022840"/>
    </source>
</evidence>
<evidence type="ECO:0000256" key="2">
    <source>
        <dbReference type="ARBA" id="ARBA00007316"/>
    </source>
</evidence>